<evidence type="ECO:0000313" key="5">
    <source>
        <dbReference type="Proteomes" id="UP001158045"/>
    </source>
</evidence>
<dbReference type="RefSeq" id="WP_281093040.1">
    <property type="nucleotide sequence ID" value="NZ_JARYZI010000002.1"/>
</dbReference>
<dbReference type="Gene3D" id="3.30.450.20">
    <property type="entry name" value="PAS domain"/>
    <property type="match status" value="2"/>
</dbReference>
<dbReference type="SMART" id="SM00086">
    <property type="entry name" value="PAC"/>
    <property type="match status" value="2"/>
</dbReference>
<dbReference type="GO" id="GO:0052621">
    <property type="term" value="F:diguanylate cyclase activity"/>
    <property type="evidence" value="ECO:0007669"/>
    <property type="project" value="UniProtKB-EC"/>
</dbReference>
<dbReference type="SUPFAM" id="SSF55073">
    <property type="entry name" value="Nucleotide cyclase"/>
    <property type="match status" value="1"/>
</dbReference>
<feature type="domain" description="PAC" evidence="1">
    <location>
        <begin position="216"/>
        <end position="267"/>
    </location>
</feature>
<evidence type="ECO:0000259" key="2">
    <source>
        <dbReference type="PROSITE" id="PS50887"/>
    </source>
</evidence>
<feature type="domain" description="PAC" evidence="1">
    <location>
        <begin position="90"/>
        <end position="142"/>
    </location>
</feature>
<comment type="caution">
    <text evidence="4">The sequence shown here is derived from an EMBL/GenBank/DDBJ whole genome shotgun (WGS) entry which is preliminary data.</text>
</comment>
<evidence type="ECO:0000259" key="1">
    <source>
        <dbReference type="PROSITE" id="PS50113"/>
    </source>
</evidence>
<dbReference type="SMART" id="SM00267">
    <property type="entry name" value="GGDEF"/>
    <property type="match status" value="1"/>
</dbReference>
<dbReference type="PROSITE" id="PS50113">
    <property type="entry name" value="PAC"/>
    <property type="match status" value="2"/>
</dbReference>
<dbReference type="CDD" id="cd00130">
    <property type="entry name" value="PAS"/>
    <property type="match status" value="1"/>
</dbReference>
<dbReference type="PROSITE" id="PS50887">
    <property type="entry name" value="GGDEF"/>
    <property type="match status" value="1"/>
</dbReference>
<dbReference type="InterPro" id="IPR000160">
    <property type="entry name" value="GGDEF_dom"/>
</dbReference>
<dbReference type="NCBIfam" id="TIGR00229">
    <property type="entry name" value="sensory_box"/>
    <property type="match status" value="2"/>
</dbReference>
<dbReference type="SUPFAM" id="SSF109604">
    <property type="entry name" value="HD-domain/PDEase-like"/>
    <property type="match status" value="1"/>
</dbReference>
<accession>A0ABT6N9X6</accession>
<reference evidence="4 5" key="1">
    <citation type="submission" date="2023-04" db="EMBL/GenBank/DDBJ databases">
        <title>Fusibacter bizertensis strain WBS, isolated from littoral bottom sediments of the Arctic seas - biochemical and genomic analysis.</title>
        <authorList>
            <person name="Brioukhanov A.L."/>
        </authorList>
    </citation>
    <scope>NUCLEOTIDE SEQUENCE [LARGE SCALE GENOMIC DNA]</scope>
    <source>
        <strain evidence="4 5">WBS</strain>
    </source>
</reference>
<protein>
    <submittedName>
        <fullName evidence="4">Diguanylate cyclase</fullName>
        <ecNumber evidence="4">2.7.7.65</ecNumber>
    </submittedName>
</protein>
<dbReference type="InterPro" id="IPR000014">
    <property type="entry name" value="PAS"/>
</dbReference>
<dbReference type="Gene3D" id="1.10.3210.10">
    <property type="entry name" value="Hypothetical protein af1432"/>
    <property type="match status" value="1"/>
</dbReference>
<dbReference type="EMBL" id="JARYZI010000002">
    <property type="protein sequence ID" value="MDH8677228.1"/>
    <property type="molecule type" value="Genomic_DNA"/>
</dbReference>
<dbReference type="EC" id="2.7.7.65" evidence="4"/>
<dbReference type="Pfam" id="PF00990">
    <property type="entry name" value="GGDEF"/>
    <property type="match status" value="1"/>
</dbReference>
<dbReference type="Proteomes" id="UP001158045">
    <property type="component" value="Unassembled WGS sequence"/>
</dbReference>
<dbReference type="InterPro" id="IPR001610">
    <property type="entry name" value="PAC"/>
</dbReference>
<dbReference type="PROSITE" id="PS51832">
    <property type="entry name" value="HD_GYP"/>
    <property type="match status" value="1"/>
</dbReference>
<dbReference type="InterPro" id="IPR035965">
    <property type="entry name" value="PAS-like_dom_sf"/>
</dbReference>
<dbReference type="InterPro" id="IPR029787">
    <property type="entry name" value="Nucleotide_cyclase"/>
</dbReference>
<dbReference type="SMART" id="SM00471">
    <property type="entry name" value="HDc"/>
    <property type="match status" value="1"/>
</dbReference>
<keyword evidence="5" id="KW-1185">Reference proteome</keyword>
<dbReference type="NCBIfam" id="TIGR00254">
    <property type="entry name" value="GGDEF"/>
    <property type="match status" value="1"/>
</dbReference>
<gene>
    <name evidence="4" type="ORF">QE109_03660</name>
</gene>
<feature type="domain" description="GGDEF" evidence="2">
    <location>
        <begin position="296"/>
        <end position="425"/>
    </location>
</feature>
<dbReference type="InterPro" id="IPR043128">
    <property type="entry name" value="Rev_trsase/Diguanyl_cyclase"/>
</dbReference>
<dbReference type="Pfam" id="PF08447">
    <property type="entry name" value="PAS_3"/>
    <property type="match status" value="1"/>
</dbReference>
<dbReference type="InterPro" id="IPR000700">
    <property type="entry name" value="PAS-assoc_C"/>
</dbReference>
<feature type="domain" description="HD-GYP" evidence="3">
    <location>
        <begin position="415"/>
        <end position="602"/>
    </location>
</feature>
<keyword evidence="4" id="KW-0808">Transferase</keyword>
<evidence type="ECO:0000313" key="4">
    <source>
        <dbReference type="EMBL" id="MDH8677228.1"/>
    </source>
</evidence>
<dbReference type="InterPro" id="IPR037522">
    <property type="entry name" value="HD_GYP_dom"/>
</dbReference>
<dbReference type="CDD" id="cd01949">
    <property type="entry name" value="GGDEF"/>
    <property type="match status" value="1"/>
</dbReference>
<organism evidence="4 5">
    <name type="scientific">Fusibacter bizertensis</name>
    <dbReference type="NCBI Taxonomy" id="1488331"/>
    <lineage>
        <taxon>Bacteria</taxon>
        <taxon>Bacillati</taxon>
        <taxon>Bacillota</taxon>
        <taxon>Clostridia</taxon>
        <taxon>Eubacteriales</taxon>
        <taxon>Eubacteriales Family XII. Incertae Sedis</taxon>
        <taxon>Fusibacter</taxon>
    </lineage>
</organism>
<dbReference type="Gene3D" id="3.30.70.270">
    <property type="match status" value="1"/>
</dbReference>
<dbReference type="PANTHER" id="PTHR43155:SF2">
    <property type="entry name" value="CYCLIC DI-GMP PHOSPHODIESTERASE PA4108"/>
    <property type="match status" value="1"/>
</dbReference>
<dbReference type="Pfam" id="PF13487">
    <property type="entry name" value="HD_5"/>
    <property type="match status" value="1"/>
</dbReference>
<dbReference type="InterPro" id="IPR013655">
    <property type="entry name" value="PAS_fold_3"/>
</dbReference>
<name>A0ABT6N9X6_9FIRM</name>
<proteinExistence type="predicted"/>
<dbReference type="InterPro" id="IPR003607">
    <property type="entry name" value="HD/PDEase_dom"/>
</dbReference>
<dbReference type="SUPFAM" id="SSF55785">
    <property type="entry name" value="PYP-like sensor domain (PAS domain)"/>
    <property type="match status" value="2"/>
</dbReference>
<sequence length="602" mass="68865">MADSQTPSLSIDLKEAYDIINQSNLVIFKWTLSEDIPTDFVSDSISIFGYEPVDFYTGELKDYWEFVYPEDRERVKAELNHARVHGKSNYRNQYRVICKNGEIRWVEEWVLHERSKDGKLIHEKGIVRDITESVIVSEKLKESESRYKELFENASALIFTFEASGIITSYNHFFADLLSLPYNRKGLIIEDYLSKDTKNILNGKSFYDYCMAQIEARIEVQFVDDEGREIYVELNNRIIFHQGKMGELQSVGNDVSDKKLAEARIRYLTEHDTLTGLNNRLYFDEKLIELEKNDQKNVGIIMGDVNGLKMVNDAFGHKTGDLMLVAIAQILKEIFTSPTDTISRLSGDEFAIITHERNIPFMIDQIQLACQKLTQFPFVVDISLGYSIRKKVAQSLDSVFREADHLMYRNKLRRSKRIKLGMIDALKTQLEVKSIETARHSQRMGKIAQIFGSYIELNDAVLEELLLAVSVHDIGMVSVDKRIIEKKGNLSTAEYKEVMKHSEIGYHLLIATPSLAGVGEDVLSHHENFDGSGYPQGLKAQEIPFVSRIIAIIDAYETLTGTKSYRQAISSDAALEELLRYKGTKYDPQILDEFVACIKNSF</sequence>
<dbReference type="PANTHER" id="PTHR43155">
    <property type="entry name" value="CYCLIC DI-GMP PHOSPHODIESTERASE PA4108-RELATED"/>
    <property type="match status" value="1"/>
</dbReference>
<evidence type="ECO:0000259" key="3">
    <source>
        <dbReference type="PROSITE" id="PS51832"/>
    </source>
</evidence>
<keyword evidence="4" id="KW-0548">Nucleotidyltransferase</keyword>
<dbReference type="CDD" id="cd00077">
    <property type="entry name" value="HDc"/>
    <property type="match status" value="1"/>
</dbReference>